<gene>
    <name evidence="4" type="primary">AlNc14C3G419</name>
    <name evidence="4" type="ORF">ALNC14_004540</name>
</gene>
<dbReference type="InterPro" id="IPR039782">
    <property type="entry name" value="VPS13B"/>
</dbReference>
<reference evidence="4" key="1">
    <citation type="journal article" date="2011" name="PLoS Biol.">
        <title>Gene gain and loss during evolution of obligate parasitism in the white rust pathogen of Arabidopsis thaliana.</title>
        <authorList>
            <person name="Kemen E."/>
            <person name="Gardiner A."/>
            <person name="Schultz-Larsen T."/>
            <person name="Kemen A.C."/>
            <person name="Balmuth A.L."/>
            <person name="Robert-Seilaniantz A."/>
            <person name="Bailey K."/>
            <person name="Holub E."/>
            <person name="Studholme D.J."/>
            <person name="Maclean D."/>
            <person name="Jones J.D."/>
        </authorList>
    </citation>
    <scope>NUCLEOTIDE SEQUENCE</scope>
</reference>
<proteinExistence type="predicted"/>
<dbReference type="HOGENOM" id="CLU_224279_0_0_1"/>
<accession>F0VZU0</accession>
<organism evidence="4">
    <name type="scientific">Albugo laibachii Nc14</name>
    <dbReference type="NCBI Taxonomy" id="890382"/>
    <lineage>
        <taxon>Eukaryota</taxon>
        <taxon>Sar</taxon>
        <taxon>Stramenopiles</taxon>
        <taxon>Oomycota</taxon>
        <taxon>Peronosporomycetes</taxon>
        <taxon>Albuginales</taxon>
        <taxon>Albuginaceae</taxon>
        <taxon>Albugo</taxon>
    </lineage>
</organism>
<dbReference type="EMBL" id="FR824048">
    <property type="protein sequence ID" value="CCA14311.1"/>
    <property type="molecule type" value="Genomic_DNA"/>
</dbReference>
<sequence length="3831" mass="429383">MFDILSSPIRSYIAQTLQFYLSKYIEGIHLEGLGLFGGDLVLNDLEIKRHVLLESLEISPSFDFSRGFIRELRIHIPWTQLLSQPIEVKLYTIEIILTTVDSKKGGQRPTSPSTKRNRSPSGQDTQFDESKPSWIHESLQKILVNVTVQVNNLVVKYEESEIVFSMALGSLEIKSAKNRLGWTAGFAEAEGPQQKICKLINATDLTIFLDRYTKNKEVDTPRRVIGYEIPMLNRGSISSRVRLCLKQLSDIDEDEVHVASFMNTDTTSDDACQYMKGLHRPCPTQDPLSLYLKRRSGIQPLIEVDINIGNLQFSISDRQLKMLVEVSQSSHMLRTKSSLKHQHESSGAYEEESCKNLEASSDDDRLNEKATMDKASSWLDRSLDYLRFTNDVDDPLISELLAESERALTKTEEQRKSIKSTPSATCTCVRVSIESCAITLRQHKDEAEGLIGAEEEKDDTELLEELIPVANLGLVPVRLHQVRTTTTHPPVSICTLFLTSTALEAVFDSEKQSRTTASELQTGIFDLALQIECIRVYCDSLEVDVLTWGSASKSTHPFMQMSFFNQEHLSEAKADSEQPRSSNPRIDMSCNCDVFWEKRSQECVSLSTLMKWSAHIVDLISKTKVSDPVELQLLLEDTSTEEFQGFACSNLIADNPLWVDVISQILRASCESDQSHLGFEAHAFLFKSLTECTLHACGKGAEYLREALSKSKAPRTKGAAVCGRFCLQTVQGDDIEAEDAQSTLQIFDVSLGPMNASIDYHFYRDLREVVSLCALKGEEKVVASKSHSNASAFRAVTWSRVDVACTFPTATGDHNIHFGVKNVVYEQKPSGEISFAVDETLFEIGEAFSAAMNSSVVIYGLKSHQGLITAGISIDRIVVKLREGASRDIAAVFGQPMTSETNSDAAYQFQVTNASVDAKKKKNIEITLYLGSIHICRTSAKGRAYGRVLQAGFVPAETIKERWMIHVQIECERHQKLDQLFIESPGSHKEVEEALVIVKLCAHISKVNGNLSSVVRTVQCIQRVAQVASSASDKMSMIKQNPTEGLKSRVRFSLGSNTRVEFVFTGGSLELNRGIGLLLPLIRVESIQSADSKRAIRTLLDLTWKLSLTTLYCKVPNSSGDQLFWTDILQLEGMEGSASYIADAKNTDGKEVPRKVLIIMRFGTVDLKLSRYNMYWLCRLPFVCKALSPIPAAPASPLSHEPYRLPAMDFTFKLAIDCLKVSCHGGFQQFLSGNSLSTTHRYGCLQMESKTIEFAADMRKQFQGGPDSLTMLDSQFYVMDINITEVVRLPRHVGNRFGDFGALPESTFPAFLLYLDIVELQAMETAVLGETNHSEMETNLSSPLFSWIITSSIIRAFRSQARSVKARDVSADTMDIPLLDRCKRDAYASIPSAMTSVASFSLIFSNYIMELDDNSKQEVPVCRFVFAASMESFNLALSTSSILLVASALSAPPCSCQRCDHAAKQCTDAQDPPIQKYALANIAEMELSVAIGSQRLALLDSTTPDENVFGIEPIVMSFDFISSSSSSWKNIWLERFRYSPFNAQALPSHQELITFSGHQNGDKRQISFRLSKLELSIIEWQPDSEVDKSLSLEDILGVFIQSRHVVLGPCNVTCEITVEQKVQKWAILLTKIRFQVEKQHFDKVIMHINTMAAAVGCARQSFVVVGTKKRFSKATCDTKQVAMTLELAIDGVTINMGQIIRSRLGHIGLSYSNVARSGSFYIQNFVAGHYVPSENSVEQVEDLILGPLSDPALWHKDVNNYFGKMFSGQWSLSDLSQNRASSMRLVCVDVQSFQLHLSGSFLKTLTEFLAVPPPGPSVRLEAHKQKLTSTPFELCNEKTSWKIVILPSLLSFIGQRSPSDQWAVAPRIWLSFGQVFVTFSLNDTSSKYPSLQHKCSPLYRFLPHTWMNVIVNVKKICIRVADTTWIVQNCLVPQQPDTQTSSWPQFWAMIRSANTCTKYDLIEEFSARAVGQCVVLLEKHDRTQMYFLTSCTAFSAAVDTGSIRFRISEYTLRALSLLSAVSLQTEDRPSHKAQTRGKVEPLPIDHSTDDLNDLSRIIKPHDHASPGELVLKESLTVETGNVYSQCITSQTTYCRVRTHLASNPQHEVSQVLESANQDAWYMEDHANGWMSMHWSYFLPRIVEEIVAFPVPIPPTGLPSGWLTMDNDREADLLCQIRYWDYDLEVYVLLGHFYIPWGTQEEYTSEVGDEEFDFEEHEDDEIILTNQPRHVTIQDAPASDRWEVRWRSPLIEEKEQEKRLTISALVATSIKVKSRLAMDAFKTLSLQICPIEIVGSICHYNFGKYSHDILTARAPEMCLKLEQAASGLYTESRVTFHLTIAMENIAQLATISLLPACKVDLQVRYSAFGLVLFFQMEPAAIFLTQNAILMAAYLTRLFTASKQSRYDNAISSRNDTLPLPEMRIVLVNQVGQDVWYRQEGSSEKIKMDADTSTAYSWAQLDLPLCMQFSLDISEDHWSEPYRIKHCAVSGRKLQRNGFLWISHQLSEHQSTVTLHPTLTIENYLKIPILASAKDFECQIPADARQYAMTENLHDVSITSSDYPEIKIVVPLKGKANFPAPLDPYYPTRDKTIVDIGVLRHNSIEEDVYVGVILSRRIDHVATDDQHGMRHTWLELKLVPPFSITNELSHPILAALSTTPMENKEAPVRIPQGQNRVYSSITPRLPSHLSLKLTENSMPFTTVLPGSYKGKEETILSNGYRIHFSNGASRSMSAVSERALVVIRIQYNLVVRNDTFQTIGLQLISDNDHAERITLDANAKTSLRCALPDDRILIRVGQIEDLEEDYIWSTKIDLAIGAPARICRLGTLKAGCSFMSIFFVKLEQQSGAPLLSIRPSVLVFDETNLDLYFASVDQRDNIDEAKQNAPWCPKVSSIQTICEEPRSKPRGFFRSWLEFDTSCESIVETKLCCQFVIGMMQVDTISWSDVVSIDPTFMQGDDLDAESGVFPAPSNRVEHQRILIQIEEGKHRMITYTVSMTQESVHVLFFIDPAPPIIIRNEWTSPLAISLVEAGSQTQVIGESHLIDFDWVLLEKQSVSIATIGEYHAWISQSTPENGEFGSEILRGGQKVKYRIGCPRLGWSQVIWQVQGIQFIKFPTSKFRVVFLVSSAYHAGTCYISIVCIEDPMETPKPLSTAHSDLQKRPGLDIKLNFHFQKLLIHCLDEYQVLNGKETRSGYFSYQELLRVAFSDLMLLAVIGVAAPERLQGDQKAGLLPHVEAFTIVSLCMKDMQVDDLAPGSTYPVVIQFQCARKTESGLDHFEGSDPHKRLRNFLAQSSSRQMEVMHTSCFFARVIYVHTSHESHIPPYYHTMELKMDPVAVQVPEFLLIVISLMLFAMQFEDAITSSLYRFLQPILDAIPRQRDIEGKPGSWSGQCLSEIVVTKQAPMYIEFLSLSELRLSITARTRLPILDSLNGTVLAFSAFQAHQISQFPDQILKDLAASYVADTIMRTPMLLMSLNIFGNPAYVVALSSLNSTDWLRFPRGFVRLLSAGVKDFLHHPFHAARTEGYNPWSVTKGLLTGAASFIRHTSEATLLSFAGFTYSVSRTMDHISLPSNQLSRHDHKPSTELSSALRYGIGSIGTGVVGAATGVIATPFAIYKNRKAEGLETGMVDIMTGVGKGIVGVVARPVAGVASFLSYTSDGILYGSGIQRSPQKISEIAFGMGASTWHARCNQIQRYRLKILSEPHGDLVLAYANWTELTPDGVHWLSKHNLTHLKGPDPSLPVALLASRDRMYLVGRFPLEECIIKSFPLSDIQVLEEDLTQPNKLAIGFREQKSGVLKTLYSVCWIRLQLDNQKRQELCDRVRYWMSTAAI</sequence>
<dbReference type="PANTHER" id="PTHR12517">
    <property type="entry name" value="VACUOLAR PROTEIN SORTING-ASSOCIATED PROTEIN 13B"/>
    <property type="match status" value="1"/>
</dbReference>
<evidence type="ECO:0000256" key="2">
    <source>
        <dbReference type="SAM" id="MobiDB-lite"/>
    </source>
</evidence>
<reference evidence="4" key="2">
    <citation type="submission" date="2011-02" db="EMBL/GenBank/DDBJ databases">
        <authorList>
            <person name="MacLean D."/>
        </authorList>
    </citation>
    <scope>NUCLEOTIDE SEQUENCE</scope>
</reference>
<feature type="region of interest" description="Disordered" evidence="2">
    <location>
        <begin position="103"/>
        <end position="130"/>
    </location>
</feature>
<protein>
    <submittedName>
        <fullName evidence="4">Uncharacterized protein AlNc14C3G419</fullName>
    </submittedName>
</protein>
<dbReference type="PANTHER" id="PTHR12517:SF0">
    <property type="entry name" value="INTERMEMBRANE LIPID TRANSFER PROTEIN VPS13B"/>
    <property type="match status" value="1"/>
</dbReference>
<dbReference type="Pfam" id="PF12624">
    <property type="entry name" value="VPS13_N"/>
    <property type="match status" value="1"/>
</dbReference>
<keyword evidence="1" id="KW-0813">Transport</keyword>
<name>F0VZU0_9STRA</name>
<evidence type="ECO:0000259" key="3">
    <source>
        <dbReference type="Pfam" id="PF12624"/>
    </source>
</evidence>
<feature type="region of interest" description="Disordered" evidence="2">
    <location>
        <begin position="334"/>
        <end position="368"/>
    </location>
</feature>
<feature type="compositionally biased region" description="Polar residues" evidence="2">
    <location>
        <begin position="108"/>
        <end position="125"/>
    </location>
</feature>
<feature type="domain" description="Chorein N-terminal" evidence="3">
    <location>
        <begin position="10"/>
        <end position="211"/>
    </location>
</feature>
<dbReference type="InterPro" id="IPR026854">
    <property type="entry name" value="VPS13_N"/>
</dbReference>
<evidence type="ECO:0000313" key="4">
    <source>
        <dbReference type="EMBL" id="CCA14311.1"/>
    </source>
</evidence>
<evidence type="ECO:0000256" key="1">
    <source>
        <dbReference type="ARBA" id="ARBA00022448"/>
    </source>
</evidence>